<dbReference type="NCBIfam" id="NF000756">
    <property type="entry name" value="PRK00047.1"/>
    <property type="match status" value="1"/>
</dbReference>
<evidence type="ECO:0000313" key="10">
    <source>
        <dbReference type="Proteomes" id="UP000698028"/>
    </source>
</evidence>
<sequence length="483" mass="51382">MILVLDEGTSSTRALLFDGTGQIHGIAQREIENRYPQPGWVEQDASEIWEATFAVAQEMVAKAGGAEVIDGIGITNQRETVVAWDPETGEPLAPAIVWQDRRTADACAALCKAGHEAEVQARTGLLLDPYFSATKMRWLIDNVPKVANCRQLAFGTIDSWLLFKLTGRHVTDASNASRTLLMDLEQVRWDEGLCDLFGILPRFLPEIVPMCGDLGETTLFGASIPVTGSVGDQQAATIGQGCLMPGATKATFGTGLFALASTGQERPSSQHRLLSTLLLDDGKHRLFALEGSVFVAGSLVQWLRDMAGLVNTADETEALARSVSDNGGVTIIPAFTGLGAPHWRPDVTGSVHGLTFGVTRAHLVRAALEAVTMSCRDLAEAFSADGAAWESLRVDGGMIANDWLAQDLADMLGLTVERPSNVESTARGAAMLAAAGAGLFEGIGEAVAAMLPVFVSFEPAGDRKARTGRISQWENVLGRALAP</sequence>
<dbReference type="InterPro" id="IPR018485">
    <property type="entry name" value="FGGY_C"/>
</dbReference>
<evidence type="ECO:0000256" key="6">
    <source>
        <dbReference type="RuleBase" id="RU003733"/>
    </source>
</evidence>
<feature type="domain" description="Carbohydrate kinase FGGY N-terminal" evidence="7">
    <location>
        <begin position="1"/>
        <end position="239"/>
    </location>
</feature>
<evidence type="ECO:0000313" key="9">
    <source>
        <dbReference type="EMBL" id="MBW0143687.1"/>
    </source>
</evidence>
<name>A0ABS6V289_9SPHN</name>
<evidence type="ECO:0000259" key="8">
    <source>
        <dbReference type="Pfam" id="PF02782"/>
    </source>
</evidence>
<dbReference type="InterPro" id="IPR000577">
    <property type="entry name" value="Carb_kinase_FGGY"/>
</dbReference>
<evidence type="ECO:0000256" key="4">
    <source>
        <dbReference type="ARBA" id="ARBA00022840"/>
    </source>
</evidence>
<dbReference type="Pfam" id="PF00370">
    <property type="entry name" value="FGGY_N"/>
    <property type="match status" value="1"/>
</dbReference>
<protein>
    <recommendedName>
        <fullName evidence="5">ATP:glycerol 3-phosphotransferase</fullName>
    </recommendedName>
</protein>
<keyword evidence="10" id="KW-1185">Reference proteome</keyword>
<keyword evidence="3 6" id="KW-0418">Kinase</keyword>
<keyword evidence="2" id="KW-0547">Nucleotide-binding</keyword>
<evidence type="ECO:0000256" key="5">
    <source>
        <dbReference type="ARBA" id="ARBA00043149"/>
    </source>
</evidence>
<dbReference type="Pfam" id="PF02782">
    <property type="entry name" value="FGGY_C"/>
    <property type="match status" value="1"/>
</dbReference>
<dbReference type="Proteomes" id="UP000698028">
    <property type="component" value="Unassembled WGS sequence"/>
</dbReference>
<keyword evidence="4" id="KW-0067">ATP-binding</keyword>
<evidence type="ECO:0000256" key="3">
    <source>
        <dbReference type="ARBA" id="ARBA00022777"/>
    </source>
</evidence>
<accession>A0ABS6V289</accession>
<dbReference type="InterPro" id="IPR018484">
    <property type="entry name" value="FGGY_N"/>
</dbReference>
<dbReference type="PIRSF" id="PIRSF000538">
    <property type="entry name" value="GlpK"/>
    <property type="match status" value="1"/>
</dbReference>
<dbReference type="GO" id="GO:0004370">
    <property type="term" value="F:glycerol kinase activity"/>
    <property type="evidence" value="ECO:0007669"/>
    <property type="project" value="UniProtKB-EC"/>
</dbReference>
<dbReference type="EMBL" id="JAHVAH010000001">
    <property type="protein sequence ID" value="MBW0143687.1"/>
    <property type="molecule type" value="Genomic_DNA"/>
</dbReference>
<dbReference type="PROSITE" id="PS00445">
    <property type="entry name" value="FGGY_KINASES_2"/>
    <property type="match status" value="1"/>
</dbReference>
<feature type="domain" description="Carbohydrate kinase FGGY C-terminal" evidence="8">
    <location>
        <begin position="250"/>
        <end position="436"/>
    </location>
</feature>
<proteinExistence type="inferred from homology"/>
<gene>
    <name evidence="9" type="primary">glpK</name>
    <name evidence="9" type="ORF">KTQ36_00035</name>
</gene>
<comment type="similarity">
    <text evidence="6">Belongs to the FGGY kinase family.</text>
</comment>
<dbReference type="PROSITE" id="PS00933">
    <property type="entry name" value="FGGY_KINASES_1"/>
    <property type="match status" value="1"/>
</dbReference>
<evidence type="ECO:0000256" key="1">
    <source>
        <dbReference type="ARBA" id="ARBA00022679"/>
    </source>
</evidence>
<reference evidence="9 10" key="1">
    <citation type="submission" date="2021-07" db="EMBL/GenBank/DDBJ databases">
        <title>The draft genome sequence of Sphingomicrobium sp. B8.</title>
        <authorList>
            <person name="Mu L."/>
        </authorList>
    </citation>
    <scope>NUCLEOTIDE SEQUENCE [LARGE SCALE GENOMIC DNA]</scope>
    <source>
        <strain evidence="9 10">B8</strain>
    </source>
</reference>
<evidence type="ECO:0000259" key="7">
    <source>
        <dbReference type="Pfam" id="PF00370"/>
    </source>
</evidence>
<dbReference type="PANTHER" id="PTHR10196">
    <property type="entry name" value="SUGAR KINASE"/>
    <property type="match status" value="1"/>
</dbReference>
<comment type="caution">
    <text evidence="9">The sequence shown here is derived from an EMBL/GenBank/DDBJ whole genome shotgun (WGS) entry which is preliminary data.</text>
</comment>
<dbReference type="PANTHER" id="PTHR10196:SF69">
    <property type="entry name" value="GLYCEROL KINASE"/>
    <property type="match status" value="1"/>
</dbReference>
<dbReference type="InterPro" id="IPR018483">
    <property type="entry name" value="Carb_kinase_FGGY_CS"/>
</dbReference>
<evidence type="ECO:0000256" key="2">
    <source>
        <dbReference type="ARBA" id="ARBA00022741"/>
    </source>
</evidence>
<organism evidence="9 10">
    <name type="scientific">Sphingomicrobium clamense</name>
    <dbReference type="NCBI Taxonomy" id="2851013"/>
    <lineage>
        <taxon>Bacteria</taxon>
        <taxon>Pseudomonadati</taxon>
        <taxon>Pseudomonadota</taxon>
        <taxon>Alphaproteobacteria</taxon>
        <taxon>Sphingomonadales</taxon>
        <taxon>Sphingomonadaceae</taxon>
        <taxon>Sphingomicrobium</taxon>
    </lineage>
</organism>
<dbReference type="RefSeq" id="WP_218631758.1">
    <property type="nucleotide sequence ID" value="NZ_JAHVAH010000001.1"/>
</dbReference>
<keyword evidence="1 6" id="KW-0808">Transferase</keyword>